<dbReference type="Proteomes" id="UP000535406">
    <property type="component" value="Unassembled WGS sequence"/>
</dbReference>
<dbReference type="RefSeq" id="WP_184139986.1">
    <property type="nucleotide sequence ID" value="NZ_JACHIK010000001.1"/>
</dbReference>
<accession>A0A7W7YR70</accession>
<dbReference type="AlphaFoldDB" id="A0A7W7YR70"/>
<gene>
    <name evidence="1" type="ORF">HNQ66_000218</name>
</gene>
<organism evidence="1 2">
    <name type="scientific">Shinella fusca</name>
    <dbReference type="NCBI Taxonomy" id="544480"/>
    <lineage>
        <taxon>Bacteria</taxon>
        <taxon>Pseudomonadati</taxon>
        <taxon>Pseudomonadota</taxon>
        <taxon>Alphaproteobacteria</taxon>
        <taxon>Hyphomicrobiales</taxon>
        <taxon>Rhizobiaceae</taxon>
        <taxon>Shinella</taxon>
    </lineage>
</organism>
<protein>
    <submittedName>
        <fullName evidence="1">4-hydroxy-3-methylbut-2-enyl diphosphate reductase IspH</fullName>
    </submittedName>
</protein>
<proteinExistence type="predicted"/>
<sequence length="69" mass="7671">MTCNCVETVNEKLASRNTRLTQAIMFGKHDHPGLMLETEQVEKGRGKQKAVSMFLTYCPFCGVKYGGDA</sequence>
<keyword evidence="2" id="KW-1185">Reference proteome</keyword>
<evidence type="ECO:0000313" key="2">
    <source>
        <dbReference type="Proteomes" id="UP000535406"/>
    </source>
</evidence>
<evidence type="ECO:0000313" key="1">
    <source>
        <dbReference type="EMBL" id="MBB5040840.1"/>
    </source>
</evidence>
<comment type="caution">
    <text evidence="1">The sequence shown here is derived from an EMBL/GenBank/DDBJ whole genome shotgun (WGS) entry which is preliminary data.</text>
</comment>
<reference evidence="1 2" key="1">
    <citation type="submission" date="2020-08" db="EMBL/GenBank/DDBJ databases">
        <title>Genomic Encyclopedia of Type Strains, Phase IV (KMG-IV): sequencing the most valuable type-strain genomes for metagenomic binning, comparative biology and taxonomic classification.</title>
        <authorList>
            <person name="Goeker M."/>
        </authorList>
    </citation>
    <scope>NUCLEOTIDE SEQUENCE [LARGE SCALE GENOMIC DNA]</scope>
    <source>
        <strain evidence="1 2">DSM 21319</strain>
    </source>
</reference>
<name>A0A7W7YR70_9HYPH</name>
<dbReference type="EMBL" id="JACHIK010000001">
    <property type="protein sequence ID" value="MBB5040840.1"/>
    <property type="molecule type" value="Genomic_DNA"/>
</dbReference>